<dbReference type="EMBL" id="LATX01001851">
    <property type="protein sequence ID" value="KTB37350.1"/>
    <property type="molecule type" value="Genomic_DNA"/>
</dbReference>
<sequence>MADTLVIAQQVPLPAYTPTSEFQLEQEQPTRVNESSLPPVDEGLGAWSFEKLLAVFLIEVLMLGLPNSFGVFLDAYLKDPAYSGQRNPTVLLPLIGPLSSGIIYCTVH</sequence>
<protein>
    <submittedName>
        <fullName evidence="2">Uncharacterized protein</fullName>
    </submittedName>
</protein>
<dbReference type="AlphaFoldDB" id="A0A0W0FM13"/>
<dbReference type="Proteomes" id="UP000054988">
    <property type="component" value="Unassembled WGS sequence"/>
</dbReference>
<evidence type="ECO:0000313" key="3">
    <source>
        <dbReference type="Proteomes" id="UP000054988"/>
    </source>
</evidence>
<reference evidence="2 3" key="1">
    <citation type="submission" date="2015-12" db="EMBL/GenBank/DDBJ databases">
        <title>Draft genome sequence of Moniliophthora roreri, the causal agent of frosty pod rot of cacao.</title>
        <authorList>
            <person name="Aime M.C."/>
            <person name="Diaz-Valderrama J.R."/>
            <person name="Kijpornyongpan T."/>
            <person name="Phillips-Mora W."/>
        </authorList>
    </citation>
    <scope>NUCLEOTIDE SEQUENCE [LARGE SCALE GENOMIC DNA]</scope>
    <source>
        <strain evidence="2 3">MCA 2952</strain>
    </source>
</reference>
<feature type="region of interest" description="Disordered" evidence="1">
    <location>
        <begin position="18"/>
        <end position="37"/>
    </location>
</feature>
<comment type="caution">
    <text evidence="2">The sequence shown here is derived from an EMBL/GenBank/DDBJ whole genome shotgun (WGS) entry which is preliminary data.</text>
</comment>
<gene>
    <name evidence="2" type="ORF">WG66_10089</name>
</gene>
<feature type="compositionally biased region" description="Polar residues" evidence="1">
    <location>
        <begin position="18"/>
        <end position="36"/>
    </location>
</feature>
<proteinExistence type="predicted"/>
<evidence type="ECO:0000313" key="2">
    <source>
        <dbReference type="EMBL" id="KTB37350.1"/>
    </source>
</evidence>
<name>A0A0W0FM13_MONRR</name>
<organism evidence="2 3">
    <name type="scientific">Moniliophthora roreri</name>
    <name type="common">Frosty pod rot fungus</name>
    <name type="synonym">Monilia roreri</name>
    <dbReference type="NCBI Taxonomy" id="221103"/>
    <lineage>
        <taxon>Eukaryota</taxon>
        <taxon>Fungi</taxon>
        <taxon>Dikarya</taxon>
        <taxon>Basidiomycota</taxon>
        <taxon>Agaricomycotina</taxon>
        <taxon>Agaricomycetes</taxon>
        <taxon>Agaricomycetidae</taxon>
        <taxon>Agaricales</taxon>
        <taxon>Marasmiineae</taxon>
        <taxon>Marasmiaceae</taxon>
        <taxon>Moniliophthora</taxon>
    </lineage>
</organism>
<evidence type="ECO:0000256" key="1">
    <source>
        <dbReference type="SAM" id="MobiDB-lite"/>
    </source>
</evidence>
<accession>A0A0W0FM13</accession>